<dbReference type="OrthoDB" id="504708at2759"/>
<keyword evidence="14" id="KW-1185">Reference proteome</keyword>
<evidence type="ECO:0000313" key="13">
    <source>
        <dbReference type="EMBL" id="GAV87953.1"/>
    </source>
</evidence>
<sequence length="213" mass="24982">MKFLLLRIWKLIIKLFHTGIAVVFVMSITSCLLVLIMIMVWKSNLLYIIGYVVVNGFVELIYLSSVLYKFKEGGYLPLALATILMAIMLLWNYVYKRKYYYELNNKISPERLKEIATNEKLCRIPGLAMFYSELVQGIPPIFEHYVKNVPAMHSVLIFVSKKSLPISSIPIEERILFRRIDHEGVNVYRCVARYGYRDARSEEEPFEKILIER</sequence>
<dbReference type="Proteomes" id="UP000187406">
    <property type="component" value="Unassembled WGS sequence"/>
</dbReference>
<accession>A0A1Q3D6M4</accession>
<proteinExistence type="inferred from homology"/>
<dbReference type="PANTHER" id="PTHR30540">
    <property type="entry name" value="OSMOTIC STRESS POTASSIUM TRANSPORTER"/>
    <property type="match status" value="1"/>
</dbReference>
<dbReference type="EMBL" id="BDDD01004599">
    <property type="protein sequence ID" value="GAV87953.1"/>
    <property type="molecule type" value="Genomic_DNA"/>
</dbReference>
<name>A0A1Q3D6M4_CEPFO</name>
<keyword evidence="6" id="KW-0630">Potassium</keyword>
<dbReference type="GO" id="GO:0015079">
    <property type="term" value="F:potassium ion transmembrane transporter activity"/>
    <property type="evidence" value="ECO:0007669"/>
    <property type="project" value="InterPro"/>
</dbReference>
<evidence type="ECO:0000256" key="5">
    <source>
        <dbReference type="ARBA" id="ARBA00022692"/>
    </source>
</evidence>
<organism evidence="13 14">
    <name type="scientific">Cephalotus follicularis</name>
    <name type="common">Albany pitcher plant</name>
    <dbReference type="NCBI Taxonomy" id="3775"/>
    <lineage>
        <taxon>Eukaryota</taxon>
        <taxon>Viridiplantae</taxon>
        <taxon>Streptophyta</taxon>
        <taxon>Embryophyta</taxon>
        <taxon>Tracheophyta</taxon>
        <taxon>Spermatophyta</taxon>
        <taxon>Magnoliopsida</taxon>
        <taxon>eudicotyledons</taxon>
        <taxon>Gunneridae</taxon>
        <taxon>Pentapetalae</taxon>
        <taxon>rosids</taxon>
        <taxon>fabids</taxon>
        <taxon>Oxalidales</taxon>
        <taxon>Cephalotaceae</taxon>
        <taxon>Cephalotus</taxon>
    </lineage>
</organism>
<feature type="domain" description="K+ potassium transporter integral membrane" evidence="11">
    <location>
        <begin position="19"/>
        <end position="110"/>
    </location>
</feature>
<comment type="caution">
    <text evidence="13">The sequence shown here is derived from an EMBL/GenBank/DDBJ whole genome shotgun (WGS) entry which is preliminary data.</text>
</comment>
<feature type="domain" description="K+ potassium transporter C-terminal" evidence="12">
    <location>
        <begin position="125"/>
        <end position="204"/>
    </location>
</feature>
<dbReference type="PROSITE" id="PS51257">
    <property type="entry name" value="PROKAR_LIPOPROTEIN"/>
    <property type="match status" value="1"/>
</dbReference>
<dbReference type="STRING" id="3775.A0A1Q3D6M4"/>
<evidence type="ECO:0000259" key="11">
    <source>
        <dbReference type="Pfam" id="PF02705"/>
    </source>
</evidence>
<dbReference type="Pfam" id="PF22776">
    <property type="entry name" value="K_trans_C"/>
    <property type="match status" value="1"/>
</dbReference>
<keyword evidence="3" id="KW-0813">Transport</keyword>
<evidence type="ECO:0000256" key="6">
    <source>
        <dbReference type="ARBA" id="ARBA00022958"/>
    </source>
</evidence>
<dbReference type="InterPro" id="IPR003855">
    <property type="entry name" value="K+_transporter"/>
</dbReference>
<dbReference type="AlphaFoldDB" id="A0A1Q3D6M4"/>
<evidence type="ECO:0000256" key="4">
    <source>
        <dbReference type="ARBA" id="ARBA00022538"/>
    </source>
</evidence>
<reference evidence="14" key="1">
    <citation type="submission" date="2016-04" db="EMBL/GenBank/DDBJ databases">
        <title>Cephalotus genome sequencing.</title>
        <authorList>
            <person name="Fukushima K."/>
            <person name="Hasebe M."/>
            <person name="Fang X."/>
        </authorList>
    </citation>
    <scope>NUCLEOTIDE SEQUENCE [LARGE SCALE GENOMIC DNA]</scope>
    <source>
        <strain evidence="14">cv. St1</strain>
    </source>
</reference>
<protein>
    <submittedName>
        <fullName evidence="13">K_trans domain-containing protein</fullName>
    </submittedName>
</protein>
<evidence type="ECO:0000256" key="10">
    <source>
        <dbReference type="SAM" id="Phobius"/>
    </source>
</evidence>
<dbReference type="InParanoid" id="A0A1Q3D6M4"/>
<keyword evidence="7 10" id="KW-1133">Transmembrane helix</keyword>
<keyword evidence="5 10" id="KW-0812">Transmembrane</keyword>
<keyword evidence="9 10" id="KW-0472">Membrane</keyword>
<dbReference type="GO" id="GO:0005886">
    <property type="term" value="C:plasma membrane"/>
    <property type="evidence" value="ECO:0007669"/>
    <property type="project" value="UniProtKB-SubCell"/>
</dbReference>
<evidence type="ECO:0000256" key="8">
    <source>
        <dbReference type="ARBA" id="ARBA00023065"/>
    </source>
</evidence>
<evidence type="ECO:0000256" key="1">
    <source>
        <dbReference type="ARBA" id="ARBA00004651"/>
    </source>
</evidence>
<feature type="transmembrane region" description="Helical" evidence="10">
    <location>
        <begin position="12"/>
        <end position="39"/>
    </location>
</feature>
<evidence type="ECO:0000259" key="12">
    <source>
        <dbReference type="Pfam" id="PF22776"/>
    </source>
</evidence>
<feature type="transmembrane region" description="Helical" evidence="10">
    <location>
        <begin position="75"/>
        <end position="95"/>
    </location>
</feature>
<evidence type="ECO:0000313" key="14">
    <source>
        <dbReference type="Proteomes" id="UP000187406"/>
    </source>
</evidence>
<feature type="transmembrane region" description="Helical" evidence="10">
    <location>
        <begin position="45"/>
        <end position="63"/>
    </location>
</feature>
<dbReference type="Pfam" id="PF02705">
    <property type="entry name" value="K_trans"/>
    <property type="match status" value="1"/>
</dbReference>
<keyword evidence="4" id="KW-0633">Potassium transport</keyword>
<keyword evidence="8" id="KW-0406">Ion transport</keyword>
<dbReference type="InterPro" id="IPR053951">
    <property type="entry name" value="K_trans_N"/>
</dbReference>
<evidence type="ECO:0000256" key="7">
    <source>
        <dbReference type="ARBA" id="ARBA00022989"/>
    </source>
</evidence>
<dbReference type="PANTHER" id="PTHR30540:SF87">
    <property type="entry name" value="POTASSIUM TRANSPORTER"/>
    <property type="match status" value="1"/>
</dbReference>
<comment type="similarity">
    <text evidence="2">Belongs to the HAK/KUP transporter (TC 2.A.72.3) family.</text>
</comment>
<comment type="subcellular location">
    <subcellularLocation>
        <location evidence="1">Cell membrane</location>
        <topology evidence="1">Multi-pass membrane protein</topology>
    </subcellularLocation>
</comment>
<dbReference type="InterPro" id="IPR053952">
    <property type="entry name" value="K_trans_C"/>
</dbReference>
<evidence type="ECO:0000256" key="2">
    <source>
        <dbReference type="ARBA" id="ARBA00008440"/>
    </source>
</evidence>
<gene>
    <name evidence="13" type="ORF">CFOL_v3_31377</name>
</gene>
<evidence type="ECO:0000256" key="9">
    <source>
        <dbReference type="ARBA" id="ARBA00023136"/>
    </source>
</evidence>
<evidence type="ECO:0000256" key="3">
    <source>
        <dbReference type="ARBA" id="ARBA00022448"/>
    </source>
</evidence>